<proteinExistence type="predicted"/>
<keyword evidence="2" id="KW-1185">Reference proteome</keyword>
<evidence type="ECO:0000313" key="2">
    <source>
        <dbReference type="Proteomes" id="UP000627521"/>
    </source>
</evidence>
<dbReference type="InterPro" id="IPR008969">
    <property type="entry name" value="CarboxyPept-like_regulatory"/>
</dbReference>
<dbReference type="Proteomes" id="UP000627521">
    <property type="component" value="Unassembled WGS sequence"/>
</dbReference>
<organism evidence="1 2">
    <name type="scientific">Olleya marilimosa</name>
    <dbReference type="NCBI Taxonomy" id="272164"/>
    <lineage>
        <taxon>Bacteria</taxon>
        <taxon>Pseudomonadati</taxon>
        <taxon>Bacteroidota</taxon>
        <taxon>Flavobacteriia</taxon>
        <taxon>Flavobacteriales</taxon>
        <taxon>Flavobacteriaceae</taxon>
    </lineage>
</organism>
<sequence>MNSLQLTFNLKHYLALIILITCSISFGQNVTEFKGIVLDKDTNSPLALADLIITNSNVSTIANSDGEFLLKVPENLLQNTVTISYLGYQKLEVALSNFKPTDTKIYLQQAATVLAAIDIVAPKDAKELVEKALALKGENYATETVFMTGFYRETIKKRNRNASLSEAIVSIDKSSYKSSKNDQITLIKARKNTDYSRLDTIALKIQGGPYSSLHTDIIKYPEYIFNDETLSDYTFTFGRSTQVDNQLVYVVNFKQKENVYRPLYYGTLYIDANNYALTSAVYKLNVENQVEATKLFVRKKPRKANVYPTEASYKVNYRTKNGKWYFAYSNILISFKVNWDNRWFNSRYTLQSEMAITDWNINKDLLTNKQTKKLKANSILQDQVSGFSDPDFWGEYNIIEPEKSIETAIKKIKRQVEKN</sequence>
<gene>
    <name evidence="1" type="ORF">IEG06_08705</name>
</gene>
<dbReference type="Pfam" id="PF13715">
    <property type="entry name" value="CarbopepD_reg_2"/>
    <property type="match status" value="1"/>
</dbReference>
<comment type="caution">
    <text evidence="1">The sequence shown here is derived from an EMBL/GenBank/DDBJ whole genome shotgun (WGS) entry which is preliminary data.</text>
</comment>
<accession>A0ABR8LV08</accession>
<name>A0ABR8LV08_9FLAO</name>
<reference evidence="1 2" key="1">
    <citation type="submission" date="2020-09" db="EMBL/GenBank/DDBJ databases">
        <title>Bacillus nautilus sp. nov., Chryseoglobus crepusculi sp. nov, and Psychrobacter noctis sp. nov., isolated from deep-sea sponges from the equatorial Atlantic.</title>
        <authorList>
            <person name="Stennett H.L."/>
            <person name="Williams S.E."/>
        </authorList>
    </citation>
    <scope>NUCLEOTIDE SEQUENCE [LARGE SCALE GENOMIC DNA]</scope>
    <source>
        <strain evidence="1 2">28M-24</strain>
    </source>
</reference>
<evidence type="ECO:0000313" key="1">
    <source>
        <dbReference type="EMBL" id="MBD3863531.1"/>
    </source>
</evidence>
<dbReference type="Gene3D" id="2.60.40.1120">
    <property type="entry name" value="Carboxypeptidase-like, regulatory domain"/>
    <property type="match status" value="1"/>
</dbReference>
<dbReference type="RefSeq" id="WP_191100014.1">
    <property type="nucleotide sequence ID" value="NZ_JACXXF010000005.1"/>
</dbReference>
<dbReference type="EMBL" id="JACXXH010000004">
    <property type="protein sequence ID" value="MBD3863531.1"/>
    <property type="molecule type" value="Genomic_DNA"/>
</dbReference>
<dbReference type="SUPFAM" id="SSF49464">
    <property type="entry name" value="Carboxypeptidase regulatory domain-like"/>
    <property type="match status" value="1"/>
</dbReference>
<protein>
    <submittedName>
        <fullName evidence="1">Carboxypeptidase-like regulatory domain-containing protein</fullName>
    </submittedName>
</protein>